<organism evidence="4 5">
    <name type="scientific">Maioricimonas rarisocia</name>
    <dbReference type="NCBI Taxonomy" id="2528026"/>
    <lineage>
        <taxon>Bacteria</taxon>
        <taxon>Pseudomonadati</taxon>
        <taxon>Planctomycetota</taxon>
        <taxon>Planctomycetia</taxon>
        <taxon>Planctomycetales</taxon>
        <taxon>Planctomycetaceae</taxon>
        <taxon>Maioricimonas</taxon>
    </lineage>
</organism>
<sequence length="527" mass="59506" precursor="true">MMRPLPLLALLLFVTAPAAADEPPRPNILFCIADDASQPHFGAYGCDWVNTPAFDRVAREGLLFTNAWTPNAKCAPSRACILTGRNTWQLEEACNHQPFFPQKFRSYAQALDEHGYFVGRTAKGWAPGVAKDASGRPRHLAGKPFNQKQTKPPANGMSRIDYAGNFEVFLDQKPEDAPFCFWYGGLEPHRRYEYGSGAAKAGKKIDDIPEVPAFWPDTETVRNDMLDYAFEIEYFDQHLGRMLAALEQRGQLENTIVVVTSDNGMPFPRVKGQEYALSNHLPLAIMWPAGIENPGRTIDDFINFIDFAPTFLELAGLDVESAGMQPITGSSLTEYFRGNAEGIVNKQRDHVLIGKERHDVGRPQDQGYPIRGIVKDGYLYLRNFETQRWPAGDPITGYLNCDGSPTKTLILQLRRDGKDDSYWQQSFGKRPAEELYDIRTDRVCLHNLANSDEHREIRERLSRQMMEELKAQGDPRMHGAGHIFDQYPVASERTANYYERFTSGEKVPAGWVNLSDYEAEPIEAESK</sequence>
<feature type="chain" id="PRO_5022208954" evidence="2">
    <location>
        <begin position="21"/>
        <end position="527"/>
    </location>
</feature>
<protein>
    <submittedName>
        <fullName evidence="4">Sulfatase</fullName>
    </submittedName>
</protein>
<keyword evidence="2" id="KW-0732">Signal</keyword>
<evidence type="ECO:0000313" key="5">
    <source>
        <dbReference type="Proteomes" id="UP000320496"/>
    </source>
</evidence>
<dbReference type="InterPro" id="IPR017850">
    <property type="entry name" value="Alkaline_phosphatase_core_sf"/>
</dbReference>
<evidence type="ECO:0000256" key="1">
    <source>
        <dbReference type="SAM" id="MobiDB-lite"/>
    </source>
</evidence>
<accession>A0A517Z6D2</accession>
<dbReference type="SUPFAM" id="SSF53649">
    <property type="entry name" value="Alkaline phosphatase-like"/>
    <property type="match status" value="1"/>
</dbReference>
<gene>
    <name evidence="4" type="ORF">Mal4_23570</name>
</gene>
<dbReference type="Proteomes" id="UP000320496">
    <property type="component" value="Chromosome"/>
</dbReference>
<dbReference type="InterPro" id="IPR052701">
    <property type="entry name" value="GAG_Ulvan_Degrading_Sulfatases"/>
</dbReference>
<name>A0A517Z6D2_9PLAN</name>
<reference evidence="4 5" key="1">
    <citation type="submission" date="2019-02" db="EMBL/GenBank/DDBJ databases">
        <title>Deep-cultivation of Planctomycetes and their phenomic and genomic characterization uncovers novel biology.</title>
        <authorList>
            <person name="Wiegand S."/>
            <person name="Jogler M."/>
            <person name="Boedeker C."/>
            <person name="Pinto D."/>
            <person name="Vollmers J."/>
            <person name="Rivas-Marin E."/>
            <person name="Kohn T."/>
            <person name="Peeters S.H."/>
            <person name="Heuer A."/>
            <person name="Rast P."/>
            <person name="Oberbeckmann S."/>
            <person name="Bunk B."/>
            <person name="Jeske O."/>
            <person name="Meyerdierks A."/>
            <person name="Storesund J.E."/>
            <person name="Kallscheuer N."/>
            <person name="Luecker S."/>
            <person name="Lage O.M."/>
            <person name="Pohl T."/>
            <person name="Merkel B.J."/>
            <person name="Hornburger P."/>
            <person name="Mueller R.-W."/>
            <person name="Bruemmer F."/>
            <person name="Labrenz M."/>
            <person name="Spormann A.M."/>
            <person name="Op den Camp H."/>
            <person name="Overmann J."/>
            <person name="Amann R."/>
            <person name="Jetten M.S.M."/>
            <person name="Mascher T."/>
            <person name="Medema M.H."/>
            <person name="Devos D.P."/>
            <person name="Kaster A.-K."/>
            <person name="Ovreas L."/>
            <person name="Rohde M."/>
            <person name="Galperin M.Y."/>
            <person name="Jogler C."/>
        </authorList>
    </citation>
    <scope>NUCLEOTIDE SEQUENCE [LARGE SCALE GENOMIC DNA]</scope>
    <source>
        <strain evidence="4 5">Mal4</strain>
    </source>
</reference>
<evidence type="ECO:0000259" key="3">
    <source>
        <dbReference type="Pfam" id="PF00884"/>
    </source>
</evidence>
<evidence type="ECO:0000256" key="2">
    <source>
        <dbReference type="SAM" id="SignalP"/>
    </source>
</evidence>
<dbReference type="CDD" id="cd16027">
    <property type="entry name" value="SGSH"/>
    <property type="match status" value="1"/>
</dbReference>
<feature type="domain" description="Sulfatase N-terminal" evidence="3">
    <location>
        <begin position="26"/>
        <end position="316"/>
    </location>
</feature>
<feature type="signal peptide" evidence="2">
    <location>
        <begin position="1"/>
        <end position="20"/>
    </location>
</feature>
<dbReference type="Gene3D" id="3.40.720.10">
    <property type="entry name" value="Alkaline Phosphatase, subunit A"/>
    <property type="match status" value="1"/>
</dbReference>
<dbReference type="PANTHER" id="PTHR43751:SF1">
    <property type="entry name" value="SULFATASE ATSG-RELATED"/>
    <property type="match status" value="1"/>
</dbReference>
<proteinExistence type="predicted"/>
<feature type="region of interest" description="Disordered" evidence="1">
    <location>
        <begin position="129"/>
        <end position="154"/>
    </location>
</feature>
<dbReference type="InterPro" id="IPR000917">
    <property type="entry name" value="Sulfatase_N"/>
</dbReference>
<dbReference type="AlphaFoldDB" id="A0A517Z6D2"/>
<dbReference type="Pfam" id="PF00884">
    <property type="entry name" value="Sulfatase"/>
    <property type="match status" value="1"/>
</dbReference>
<dbReference type="EMBL" id="CP036275">
    <property type="protein sequence ID" value="QDU38037.1"/>
    <property type="molecule type" value="Genomic_DNA"/>
</dbReference>
<dbReference type="RefSeq" id="WP_197444327.1">
    <property type="nucleotide sequence ID" value="NZ_CP036275.1"/>
</dbReference>
<evidence type="ECO:0000313" key="4">
    <source>
        <dbReference type="EMBL" id="QDU38037.1"/>
    </source>
</evidence>
<keyword evidence="5" id="KW-1185">Reference proteome</keyword>
<dbReference type="PANTHER" id="PTHR43751">
    <property type="entry name" value="SULFATASE"/>
    <property type="match status" value="1"/>
</dbReference>
<dbReference type="KEGG" id="mri:Mal4_23570"/>